<proteinExistence type="predicted"/>
<sequence>MTSSTPVKPIKMEPEQIYLQISYSTSQPPSEMNKNGLEARYLGPVGELTGEGIYQVKSIKGIPTKRNDDTWKSNQDEFVNQLKKKEGVTGVNVIGQLKTRHKRDEF</sequence>
<organism evidence="1">
    <name type="scientific">Kwoniella pini CBS 10737</name>
    <dbReference type="NCBI Taxonomy" id="1296096"/>
    <lineage>
        <taxon>Eukaryota</taxon>
        <taxon>Fungi</taxon>
        <taxon>Dikarya</taxon>
        <taxon>Basidiomycota</taxon>
        <taxon>Agaricomycotina</taxon>
        <taxon>Tremellomycetes</taxon>
        <taxon>Tremellales</taxon>
        <taxon>Cryptococcaceae</taxon>
        <taxon>Kwoniella</taxon>
    </lineage>
</organism>
<dbReference type="GeneID" id="30173213"/>
<dbReference type="AlphaFoldDB" id="A0A1B9I0T2"/>
<evidence type="ECO:0000313" key="1">
    <source>
        <dbReference type="EMBL" id="OCF49156.1"/>
    </source>
</evidence>
<dbReference type="OrthoDB" id="2585179at2759"/>
<reference evidence="1" key="1">
    <citation type="submission" date="2013-07" db="EMBL/GenBank/DDBJ databases">
        <title>The Genome Sequence of Cryptococcus pinus CBS10737.</title>
        <authorList>
            <consortium name="The Broad Institute Genome Sequencing Platform"/>
            <person name="Cuomo C."/>
            <person name="Litvintseva A."/>
            <person name="Chen Y."/>
            <person name="Heitman J."/>
            <person name="Sun S."/>
            <person name="Springer D."/>
            <person name="Dromer F."/>
            <person name="Young S.K."/>
            <person name="Zeng Q."/>
            <person name="Gargeya S."/>
            <person name="Fitzgerald M."/>
            <person name="Abouelleil A."/>
            <person name="Alvarado L."/>
            <person name="Berlin A.M."/>
            <person name="Chapman S.B."/>
            <person name="Dewar J."/>
            <person name="Goldberg J."/>
            <person name="Griggs A."/>
            <person name="Gujja S."/>
            <person name="Hansen M."/>
            <person name="Howarth C."/>
            <person name="Imamovic A."/>
            <person name="Larimer J."/>
            <person name="McCowan C."/>
            <person name="Murphy C."/>
            <person name="Pearson M."/>
            <person name="Priest M."/>
            <person name="Roberts A."/>
            <person name="Saif S."/>
            <person name="Shea T."/>
            <person name="Sykes S."/>
            <person name="Wortman J."/>
            <person name="Nusbaum C."/>
            <person name="Birren B."/>
        </authorList>
    </citation>
    <scope>NUCLEOTIDE SEQUENCE [LARGE SCALE GENOMIC DNA]</scope>
    <source>
        <strain evidence="1">CBS 10737</strain>
    </source>
</reference>
<gene>
    <name evidence="1" type="ORF">I206_04844</name>
    <name evidence="2" type="ORF">I206_106021</name>
</gene>
<accession>A0A1B9I0T2</accession>
<protein>
    <submittedName>
        <fullName evidence="1">Uncharacterized protein</fullName>
    </submittedName>
</protein>
<reference evidence="1" key="3">
    <citation type="submission" date="2016-07" db="EMBL/GenBank/DDBJ databases">
        <title>Evolution of pathogenesis and genome organization in the Tremellales.</title>
        <authorList>
            <person name="Cuomo C."/>
            <person name="Litvintseva A."/>
            <person name="Heitman J."/>
            <person name="Chen Y."/>
            <person name="Sun S."/>
            <person name="Springer D."/>
            <person name="Dromer F."/>
            <person name="Young S."/>
            <person name="Zeng Q."/>
            <person name="Chapman S."/>
            <person name="Gujja S."/>
            <person name="Saif S."/>
            <person name="Birren B."/>
        </authorList>
    </citation>
    <scope>NUCLEOTIDE SEQUENCE</scope>
    <source>
        <strain evidence="1">CBS 10737</strain>
    </source>
</reference>
<dbReference type="EMBL" id="CP144526">
    <property type="protein sequence ID" value="WWC72061.1"/>
    <property type="molecule type" value="Genomic_DNA"/>
</dbReference>
<evidence type="ECO:0000313" key="2">
    <source>
        <dbReference type="EMBL" id="WWC72061.1"/>
    </source>
</evidence>
<evidence type="ECO:0000313" key="3">
    <source>
        <dbReference type="Proteomes" id="UP000094020"/>
    </source>
</evidence>
<keyword evidence="3" id="KW-1185">Reference proteome</keyword>
<dbReference type="Proteomes" id="UP000094020">
    <property type="component" value="Chromosome 8"/>
</dbReference>
<dbReference type="KEGG" id="kpin:30173213"/>
<reference evidence="2" key="2">
    <citation type="submission" date="2013-07" db="EMBL/GenBank/DDBJ databases">
        <authorList>
            <consortium name="The Broad Institute Genome Sequencing Platform"/>
            <person name="Cuomo C."/>
            <person name="Litvintseva A."/>
            <person name="Chen Y."/>
            <person name="Heitman J."/>
            <person name="Sun S."/>
            <person name="Springer D."/>
            <person name="Dromer F."/>
            <person name="Young S.K."/>
            <person name="Zeng Q."/>
            <person name="Gargeya S."/>
            <person name="Fitzgerald M."/>
            <person name="Abouelleil A."/>
            <person name="Alvarado L."/>
            <person name="Berlin A.M."/>
            <person name="Chapman S.B."/>
            <person name="Dewar J."/>
            <person name="Goldberg J."/>
            <person name="Griggs A."/>
            <person name="Gujja S."/>
            <person name="Hansen M."/>
            <person name="Howarth C."/>
            <person name="Imamovic A."/>
            <person name="Larimer J."/>
            <person name="McCowan C."/>
            <person name="Murphy C."/>
            <person name="Pearson M."/>
            <person name="Priest M."/>
            <person name="Roberts A."/>
            <person name="Saif S."/>
            <person name="Shea T."/>
            <person name="Sykes S."/>
            <person name="Wortman J."/>
            <person name="Nusbaum C."/>
            <person name="Birren B."/>
        </authorList>
    </citation>
    <scope>NUCLEOTIDE SEQUENCE</scope>
    <source>
        <strain evidence="2">CBS 10737</strain>
    </source>
</reference>
<dbReference type="RefSeq" id="XP_019010375.1">
    <property type="nucleotide sequence ID" value="XM_019156573.1"/>
</dbReference>
<dbReference type="EMBL" id="KI894012">
    <property type="protein sequence ID" value="OCF49156.1"/>
    <property type="molecule type" value="Genomic_DNA"/>
</dbReference>
<name>A0A1B9I0T2_9TREE</name>
<reference evidence="2" key="4">
    <citation type="submission" date="2024-02" db="EMBL/GenBank/DDBJ databases">
        <title>Comparative genomics of Cryptococcus and Kwoniella reveals pathogenesis evolution and contrasting modes of karyotype evolution via chromosome fusion or intercentromeric recombination.</title>
        <authorList>
            <person name="Coelho M.A."/>
            <person name="David-Palma M."/>
            <person name="Shea T."/>
            <person name="Bowers K."/>
            <person name="McGinley-Smith S."/>
            <person name="Mohammad A.W."/>
            <person name="Gnirke A."/>
            <person name="Yurkov A.M."/>
            <person name="Nowrousian M."/>
            <person name="Sun S."/>
            <person name="Cuomo C.A."/>
            <person name="Heitman J."/>
        </authorList>
    </citation>
    <scope>NUCLEOTIDE SEQUENCE</scope>
    <source>
        <strain evidence="2">CBS 10737</strain>
    </source>
</reference>